<evidence type="ECO:0000256" key="8">
    <source>
        <dbReference type="ARBA" id="ARBA00022989"/>
    </source>
</evidence>
<evidence type="ECO:0000256" key="6">
    <source>
        <dbReference type="ARBA" id="ARBA00022692"/>
    </source>
</evidence>
<dbReference type="EMBL" id="JAANCM010000001">
    <property type="protein sequence ID" value="NHT74244.1"/>
    <property type="molecule type" value="Genomic_DNA"/>
</dbReference>
<comment type="subcellular location">
    <subcellularLocation>
        <location evidence="2">Membrane</location>
        <topology evidence="2">Multi-pass membrane protein</topology>
    </subcellularLocation>
</comment>
<keyword evidence="5" id="KW-0808">Transferase</keyword>
<protein>
    <recommendedName>
        <fullName evidence="3">histidine kinase</fullName>
        <ecNumber evidence="3">2.7.13.3</ecNumber>
    </recommendedName>
</protein>
<keyword evidence="8 11" id="KW-1133">Transmembrane helix</keyword>
<dbReference type="Gene3D" id="1.10.287.130">
    <property type="match status" value="1"/>
</dbReference>
<dbReference type="RefSeq" id="WP_167125963.1">
    <property type="nucleotide sequence ID" value="NZ_JAANCM010000001.1"/>
</dbReference>
<evidence type="ECO:0000259" key="13">
    <source>
        <dbReference type="PROSITE" id="PS50885"/>
    </source>
</evidence>
<gene>
    <name evidence="14" type="ORF">G8E10_00580</name>
</gene>
<dbReference type="PRINTS" id="PR00344">
    <property type="entry name" value="BCTRLSENSOR"/>
</dbReference>
<dbReference type="SMART" id="SM00387">
    <property type="entry name" value="HATPase_c"/>
    <property type="match status" value="1"/>
</dbReference>
<dbReference type="Pfam" id="PF00512">
    <property type="entry name" value="HisKA"/>
    <property type="match status" value="1"/>
</dbReference>
<dbReference type="PROSITE" id="PS50885">
    <property type="entry name" value="HAMP"/>
    <property type="match status" value="1"/>
</dbReference>
<comment type="catalytic activity">
    <reaction evidence="1">
        <text>ATP + protein L-histidine = ADP + protein N-phospho-L-histidine.</text>
        <dbReference type="EC" id="2.7.13.3"/>
    </reaction>
</comment>
<keyword evidence="10 11" id="KW-0472">Membrane</keyword>
<evidence type="ECO:0000256" key="7">
    <source>
        <dbReference type="ARBA" id="ARBA00022777"/>
    </source>
</evidence>
<dbReference type="InterPro" id="IPR003661">
    <property type="entry name" value="HisK_dim/P_dom"/>
</dbReference>
<dbReference type="Proteomes" id="UP001155840">
    <property type="component" value="Unassembled WGS sequence"/>
</dbReference>
<dbReference type="InterPro" id="IPR004358">
    <property type="entry name" value="Sig_transdc_His_kin-like_C"/>
</dbReference>
<organism evidence="14 15">
    <name type="scientific">Ferranicluibacter rubi</name>
    <dbReference type="NCBI Taxonomy" id="2715133"/>
    <lineage>
        <taxon>Bacteria</taxon>
        <taxon>Pseudomonadati</taxon>
        <taxon>Pseudomonadota</taxon>
        <taxon>Alphaproteobacteria</taxon>
        <taxon>Hyphomicrobiales</taxon>
        <taxon>Rhizobiaceae</taxon>
        <taxon>Ferranicluibacter</taxon>
    </lineage>
</organism>
<evidence type="ECO:0000256" key="10">
    <source>
        <dbReference type="ARBA" id="ARBA00023136"/>
    </source>
</evidence>
<evidence type="ECO:0000256" key="2">
    <source>
        <dbReference type="ARBA" id="ARBA00004141"/>
    </source>
</evidence>
<evidence type="ECO:0000313" key="14">
    <source>
        <dbReference type="EMBL" id="NHT74244.1"/>
    </source>
</evidence>
<evidence type="ECO:0000313" key="15">
    <source>
        <dbReference type="Proteomes" id="UP001155840"/>
    </source>
</evidence>
<evidence type="ECO:0000256" key="1">
    <source>
        <dbReference type="ARBA" id="ARBA00000085"/>
    </source>
</evidence>
<dbReference type="Pfam" id="PF02518">
    <property type="entry name" value="HATPase_c"/>
    <property type="match status" value="1"/>
</dbReference>
<name>A0AA43ZAI5_9HYPH</name>
<reference evidence="14" key="1">
    <citation type="submission" date="2020-03" db="EMBL/GenBank/DDBJ databases">
        <title>Ferranicluibacter endophyticum gen. nov., sp. nov., a new genus isolated from Rubus ulmifolius Schott. stem.</title>
        <authorList>
            <person name="Roca-Couso R."/>
            <person name="Flores-Felix J.D."/>
            <person name="Igual J.M."/>
            <person name="Rivas R."/>
        </authorList>
    </citation>
    <scope>NUCLEOTIDE SEQUENCE</scope>
    <source>
        <strain evidence="14">CRRU44</strain>
    </source>
</reference>
<evidence type="ECO:0000256" key="11">
    <source>
        <dbReference type="SAM" id="Phobius"/>
    </source>
</evidence>
<dbReference type="PROSITE" id="PS50109">
    <property type="entry name" value="HIS_KIN"/>
    <property type="match status" value="1"/>
</dbReference>
<dbReference type="Gene3D" id="3.30.565.10">
    <property type="entry name" value="Histidine kinase-like ATPase, C-terminal domain"/>
    <property type="match status" value="1"/>
</dbReference>
<proteinExistence type="predicted"/>
<dbReference type="EC" id="2.7.13.3" evidence="3"/>
<keyword evidence="7 14" id="KW-0418">Kinase</keyword>
<evidence type="ECO:0000256" key="4">
    <source>
        <dbReference type="ARBA" id="ARBA00022553"/>
    </source>
</evidence>
<dbReference type="PANTHER" id="PTHR45436:SF15">
    <property type="entry name" value="SENSOR HISTIDINE KINASE CUSS"/>
    <property type="match status" value="1"/>
</dbReference>
<dbReference type="SUPFAM" id="SSF55874">
    <property type="entry name" value="ATPase domain of HSP90 chaperone/DNA topoisomerase II/histidine kinase"/>
    <property type="match status" value="1"/>
</dbReference>
<feature type="domain" description="HAMP" evidence="13">
    <location>
        <begin position="195"/>
        <end position="248"/>
    </location>
</feature>
<keyword evidence="6 11" id="KW-0812">Transmembrane</keyword>
<feature type="domain" description="Histidine kinase" evidence="12">
    <location>
        <begin position="256"/>
        <end position="452"/>
    </location>
</feature>
<dbReference type="GO" id="GO:0005886">
    <property type="term" value="C:plasma membrane"/>
    <property type="evidence" value="ECO:0007669"/>
    <property type="project" value="TreeGrafter"/>
</dbReference>
<accession>A0AA43ZAI5</accession>
<dbReference type="AlphaFoldDB" id="A0AA43ZAI5"/>
<dbReference type="SUPFAM" id="SSF47384">
    <property type="entry name" value="Homodimeric domain of signal transducing histidine kinase"/>
    <property type="match status" value="1"/>
</dbReference>
<dbReference type="InterPro" id="IPR036890">
    <property type="entry name" value="HATPase_C_sf"/>
</dbReference>
<sequence>MNAVRDRSLIGIVSLRIVTFTVLAMMLEFGIVLAEYWSNDADLGGFLIGQEAETLAEGIVVAKDRISFQMPPALAERYTMREDETDGDIFVRVRTSAGEVLFSNCEALCQRHFLPIEINPPTFWQREIAPGKPLSVAGGRSFRFGTQEVFVELAVLRDPHGFVTSVLLHELRDHLIIPMPLMFGLVAGATILSVRRALKPVVEAGKAADAIDPRAAFNPLSTEGMPREIANFANAVNRLLVRVADLIQAQKIFSTSIAHEIRTPVAVVRMELERIDDPRARKAEKDLEALTHMLEQLTSLARLDVVDAASFKPVSLAGLASDVVAQLAPFVFNSGRTLEFVEEGGGEIRAVPALVENTISNLVENAVKHTPKGTRISVRTAETGLLEVADDGPGFGRSPSHILDGGRIKSSDALGVGLKIVERIAELHDAALTVDSRPGEGTRVRLEFPPSPAPV</sequence>
<dbReference type="InterPro" id="IPR036097">
    <property type="entry name" value="HisK_dim/P_sf"/>
</dbReference>
<dbReference type="CDD" id="cd00082">
    <property type="entry name" value="HisKA"/>
    <property type="match status" value="1"/>
</dbReference>
<evidence type="ECO:0000259" key="12">
    <source>
        <dbReference type="PROSITE" id="PS50109"/>
    </source>
</evidence>
<dbReference type="PANTHER" id="PTHR45436">
    <property type="entry name" value="SENSOR HISTIDINE KINASE YKOH"/>
    <property type="match status" value="1"/>
</dbReference>
<evidence type="ECO:0000256" key="9">
    <source>
        <dbReference type="ARBA" id="ARBA00023012"/>
    </source>
</evidence>
<keyword evidence="4" id="KW-0597">Phosphoprotein</keyword>
<dbReference type="InterPro" id="IPR003660">
    <property type="entry name" value="HAMP_dom"/>
</dbReference>
<feature type="transmembrane region" description="Helical" evidence="11">
    <location>
        <begin position="12"/>
        <end position="34"/>
    </location>
</feature>
<evidence type="ECO:0000256" key="5">
    <source>
        <dbReference type="ARBA" id="ARBA00022679"/>
    </source>
</evidence>
<keyword evidence="15" id="KW-1185">Reference proteome</keyword>
<keyword evidence="9" id="KW-0902">Two-component regulatory system</keyword>
<dbReference type="InterPro" id="IPR003594">
    <property type="entry name" value="HATPase_dom"/>
</dbReference>
<comment type="caution">
    <text evidence="14">The sequence shown here is derived from an EMBL/GenBank/DDBJ whole genome shotgun (WGS) entry which is preliminary data.</text>
</comment>
<dbReference type="SMART" id="SM00388">
    <property type="entry name" value="HisKA"/>
    <property type="match status" value="1"/>
</dbReference>
<dbReference type="GO" id="GO:0000155">
    <property type="term" value="F:phosphorelay sensor kinase activity"/>
    <property type="evidence" value="ECO:0007669"/>
    <property type="project" value="InterPro"/>
</dbReference>
<evidence type="ECO:0000256" key="3">
    <source>
        <dbReference type="ARBA" id="ARBA00012438"/>
    </source>
</evidence>
<dbReference type="InterPro" id="IPR050428">
    <property type="entry name" value="TCS_sensor_his_kinase"/>
</dbReference>
<dbReference type="InterPro" id="IPR005467">
    <property type="entry name" value="His_kinase_dom"/>
</dbReference>